<dbReference type="AlphaFoldDB" id="A0A7J6VMK8"/>
<comment type="caution">
    <text evidence="1">The sequence shown here is derived from an EMBL/GenBank/DDBJ whole genome shotgun (WGS) entry which is preliminary data.</text>
</comment>
<gene>
    <name evidence="1" type="ORF">FRX31_025034</name>
</gene>
<evidence type="ECO:0000313" key="2">
    <source>
        <dbReference type="Proteomes" id="UP000554482"/>
    </source>
</evidence>
<organism evidence="1 2">
    <name type="scientific">Thalictrum thalictroides</name>
    <name type="common">Rue-anemone</name>
    <name type="synonym">Anemone thalictroides</name>
    <dbReference type="NCBI Taxonomy" id="46969"/>
    <lineage>
        <taxon>Eukaryota</taxon>
        <taxon>Viridiplantae</taxon>
        <taxon>Streptophyta</taxon>
        <taxon>Embryophyta</taxon>
        <taxon>Tracheophyta</taxon>
        <taxon>Spermatophyta</taxon>
        <taxon>Magnoliopsida</taxon>
        <taxon>Ranunculales</taxon>
        <taxon>Ranunculaceae</taxon>
        <taxon>Thalictroideae</taxon>
        <taxon>Thalictrum</taxon>
    </lineage>
</organism>
<name>A0A7J6VMK8_THATH</name>
<reference evidence="1 2" key="1">
    <citation type="submission" date="2020-06" db="EMBL/GenBank/DDBJ databases">
        <title>Transcriptomic and genomic resources for Thalictrum thalictroides and T. hernandezii: Facilitating candidate gene discovery in an emerging model plant lineage.</title>
        <authorList>
            <person name="Arias T."/>
            <person name="Riano-Pachon D.M."/>
            <person name="Di Stilio V.S."/>
        </authorList>
    </citation>
    <scope>NUCLEOTIDE SEQUENCE [LARGE SCALE GENOMIC DNA]</scope>
    <source>
        <strain evidence="2">cv. WT478/WT964</strain>
        <tissue evidence="1">Leaves</tissue>
    </source>
</reference>
<accession>A0A7J6VMK8</accession>
<keyword evidence="2" id="KW-1185">Reference proteome</keyword>
<evidence type="ECO:0000313" key="1">
    <source>
        <dbReference type="EMBL" id="KAF5185380.1"/>
    </source>
</evidence>
<dbReference type="Proteomes" id="UP000554482">
    <property type="component" value="Unassembled WGS sequence"/>
</dbReference>
<protein>
    <submittedName>
        <fullName evidence="1">Uncharacterized protein</fullName>
    </submittedName>
</protein>
<dbReference type="EMBL" id="JABWDY010030768">
    <property type="protein sequence ID" value="KAF5185380.1"/>
    <property type="molecule type" value="Genomic_DNA"/>
</dbReference>
<sequence>MEDTKFLEWRAEKMKEEEQRKRGSWSPGLDSQVKILTNGQECVDSRDNLVTYEQTNEQGMAGNLVTENLLRIWRNKDADMVELNGEKLGTDTDRQLSLTNEGEEGVFYGGKSR</sequence>
<proteinExistence type="predicted"/>